<evidence type="ECO:0000259" key="3">
    <source>
        <dbReference type="Pfam" id="PF10415"/>
    </source>
</evidence>
<organism evidence="4 5">
    <name type="scientific">Fistulifera solaris</name>
    <name type="common">Oleaginous diatom</name>
    <dbReference type="NCBI Taxonomy" id="1519565"/>
    <lineage>
        <taxon>Eukaryota</taxon>
        <taxon>Sar</taxon>
        <taxon>Stramenopiles</taxon>
        <taxon>Ochrophyta</taxon>
        <taxon>Bacillariophyta</taxon>
        <taxon>Bacillariophyceae</taxon>
        <taxon>Bacillariophycidae</taxon>
        <taxon>Naviculales</taxon>
        <taxon>Naviculaceae</taxon>
        <taxon>Fistulifera</taxon>
    </lineage>
</organism>
<dbReference type="PROSITE" id="PS00163">
    <property type="entry name" value="FUMARATE_LYASES"/>
    <property type="match status" value="1"/>
</dbReference>
<evidence type="ECO:0000313" key="4">
    <source>
        <dbReference type="EMBL" id="GAX24108.1"/>
    </source>
</evidence>
<evidence type="ECO:0000256" key="1">
    <source>
        <dbReference type="ARBA" id="ARBA00023239"/>
    </source>
</evidence>
<dbReference type="InParanoid" id="A0A1Z5KDR9"/>
<evidence type="ECO:0000259" key="2">
    <source>
        <dbReference type="Pfam" id="PF00206"/>
    </source>
</evidence>
<dbReference type="InterPro" id="IPR000362">
    <property type="entry name" value="Fumarate_lyase_fam"/>
</dbReference>
<evidence type="ECO:0000313" key="5">
    <source>
        <dbReference type="Proteomes" id="UP000198406"/>
    </source>
</evidence>
<dbReference type="PRINTS" id="PR00149">
    <property type="entry name" value="FUMRATELYASE"/>
</dbReference>
<dbReference type="GO" id="GO:0006099">
    <property type="term" value="P:tricarboxylic acid cycle"/>
    <property type="evidence" value="ECO:0007669"/>
    <property type="project" value="InterPro"/>
</dbReference>
<dbReference type="GO" id="GO:0008797">
    <property type="term" value="F:aspartate ammonia-lyase activity"/>
    <property type="evidence" value="ECO:0007669"/>
    <property type="project" value="TreeGrafter"/>
</dbReference>
<dbReference type="OrthoDB" id="1738025at2759"/>
<evidence type="ECO:0008006" key="6">
    <source>
        <dbReference type="Google" id="ProtNLM"/>
    </source>
</evidence>
<dbReference type="Pfam" id="PF00206">
    <property type="entry name" value="Lyase_1"/>
    <property type="match status" value="1"/>
</dbReference>
<proteinExistence type="predicted"/>
<dbReference type="InterPro" id="IPR051546">
    <property type="entry name" value="Aspartate_Ammonia-Lyase"/>
</dbReference>
<dbReference type="SUPFAM" id="SSF48557">
    <property type="entry name" value="L-aspartase-like"/>
    <property type="match status" value="1"/>
</dbReference>
<protein>
    <recommendedName>
        <fullName evidence="6">Aspartate ammonia-lyase</fullName>
    </recommendedName>
</protein>
<keyword evidence="5" id="KW-1185">Reference proteome</keyword>
<dbReference type="Proteomes" id="UP000198406">
    <property type="component" value="Unassembled WGS sequence"/>
</dbReference>
<dbReference type="Pfam" id="PF10415">
    <property type="entry name" value="FumaraseC_C"/>
    <property type="match status" value="1"/>
</dbReference>
<dbReference type="InterPro" id="IPR008948">
    <property type="entry name" value="L-Aspartase-like"/>
</dbReference>
<feature type="domain" description="Fumarase C C-terminal" evidence="3">
    <location>
        <begin position="138"/>
        <end position="191"/>
    </location>
</feature>
<feature type="domain" description="Fumarate lyase N-terminal" evidence="2">
    <location>
        <begin position="4"/>
        <end position="72"/>
    </location>
</feature>
<dbReference type="InterPro" id="IPR018951">
    <property type="entry name" value="Fumarase_C_C"/>
</dbReference>
<dbReference type="GO" id="GO:0006531">
    <property type="term" value="P:aspartate metabolic process"/>
    <property type="evidence" value="ECO:0007669"/>
    <property type="project" value="TreeGrafter"/>
</dbReference>
<dbReference type="InterPro" id="IPR022761">
    <property type="entry name" value="Fumarate_lyase_N"/>
</dbReference>
<gene>
    <name evidence="4" type="ORF">FisN_9Hu360</name>
</gene>
<dbReference type="InterPro" id="IPR020557">
    <property type="entry name" value="Fumarate_lyase_CS"/>
</dbReference>
<dbReference type="Gene3D" id="1.20.200.10">
    <property type="entry name" value="Fumarase/aspartase (Central domain)"/>
    <property type="match status" value="1"/>
</dbReference>
<dbReference type="GO" id="GO:0005829">
    <property type="term" value="C:cytosol"/>
    <property type="evidence" value="ECO:0007669"/>
    <property type="project" value="TreeGrafter"/>
</dbReference>
<dbReference type="AlphaFoldDB" id="A0A1Z5KDR9"/>
<accession>A0A1Z5KDR9</accession>
<dbReference type="PANTHER" id="PTHR42696">
    <property type="entry name" value="ASPARTATE AMMONIA-LYASE"/>
    <property type="match status" value="1"/>
</dbReference>
<dbReference type="EMBL" id="BDSP01000206">
    <property type="protein sequence ID" value="GAX24108.1"/>
    <property type="molecule type" value="Genomic_DNA"/>
</dbReference>
<reference evidence="4 5" key="1">
    <citation type="journal article" date="2015" name="Plant Cell">
        <title>Oil accumulation by the oleaginous diatom Fistulifera solaris as revealed by the genome and transcriptome.</title>
        <authorList>
            <person name="Tanaka T."/>
            <person name="Maeda Y."/>
            <person name="Veluchamy A."/>
            <person name="Tanaka M."/>
            <person name="Abida H."/>
            <person name="Marechal E."/>
            <person name="Bowler C."/>
            <person name="Muto M."/>
            <person name="Sunaga Y."/>
            <person name="Tanaka M."/>
            <person name="Yoshino T."/>
            <person name="Taniguchi T."/>
            <person name="Fukuda Y."/>
            <person name="Nemoto M."/>
            <person name="Matsumoto M."/>
            <person name="Wong P.S."/>
            <person name="Aburatani S."/>
            <person name="Fujibuchi W."/>
        </authorList>
    </citation>
    <scope>NUCLEOTIDE SEQUENCE [LARGE SCALE GENOMIC DNA]</scope>
    <source>
        <strain evidence="4 5">JPCC DA0580</strain>
    </source>
</reference>
<keyword evidence="1" id="KW-0456">Lyase</keyword>
<comment type="caution">
    <text evidence="4">The sequence shown here is derived from an EMBL/GenBank/DDBJ whole genome shotgun (WGS) entry which is preliminary data.</text>
</comment>
<dbReference type="FunFam" id="1.10.40.30:FF:000002">
    <property type="entry name" value="Fumarate hydratase class II"/>
    <property type="match status" value="1"/>
</dbReference>
<dbReference type="Gene3D" id="1.10.40.30">
    <property type="entry name" value="Fumarase/aspartase (C-terminal domain)"/>
    <property type="match status" value="1"/>
</dbReference>
<dbReference type="PANTHER" id="PTHR42696:SF2">
    <property type="entry name" value="ASPARTATE AMMONIA-LYASE"/>
    <property type="match status" value="1"/>
</dbReference>
<name>A0A1Z5KDR9_FISSO</name>
<sequence>MGDFITFSGLLRRLAVKLSKIANDLRLLSSGPRGGFNDINLPAMQPGSSIMPGKVNPVIPEAVNQTAFQVIGNDLAITMAAEAGQLQLNAMEPVIIYNLLSSLRMLTNACDMFTERCIKGITANVDKCEKMVRDSIGIVTAFSPFIGYEKSSQLAKQALQTGRSVVDMIKEEKLLDEEKIENIMRPANLTGPSSLFSESQLKTVDETGTHLRHSSFADFRALENETKGAAAHLRYYSLADLSAIQ</sequence>